<dbReference type="EMBL" id="JAUNZN010000001">
    <property type="protein sequence ID" value="KAK4830491.1"/>
    <property type="molecule type" value="Genomic_DNA"/>
</dbReference>
<feature type="non-terminal residue" evidence="1">
    <location>
        <position position="356"/>
    </location>
</feature>
<dbReference type="Proteomes" id="UP001333110">
    <property type="component" value="Unassembled WGS sequence"/>
</dbReference>
<keyword evidence="2" id="KW-1185">Reference proteome</keyword>
<dbReference type="AlphaFoldDB" id="A0AAN7SHV1"/>
<name>A0AAN7SHV1_MYCAM</name>
<evidence type="ECO:0000313" key="2">
    <source>
        <dbReference type="Proteomes" id="UP001333110"/>
    </source>
</evidence>
<dbReference type="PANTHER" id="PTHR33332">
    <property type="entry name" value="REVERSE TRANSCRIPTASE DOMAIN-CONTAINING PROTEIN"/>
    <property type="match status" value="1"/>
</dbReference>
<comment type="caution">
    <text evidence="1">The sequence shown here is derived from an EMBL/GenBank/DDBJ whole genome shotgun (WGS) entry which is preliminary data.</text>
</comment>
<gene>
    <name evidence="1" type="ORF">QYF61_011404</name>
</gene>
<accession>A0AAN7SHV1</accession>
<reference evidence="1 2" key="1">
    <citation type="journal article" date="2023" name="J. Hered.">
        <title>Chromosome-level genome of the wood stork (Mycteria americana) provides insight into avian chromosome evolution.</title>
        <authorList>
            <person name="Flamio R. Jr."/>
            <person name="Ramstad K.M."/>
        </authorList>
    </citation>
    <scope>NUCLEOTIDE SEQUENCE [LARGE SCALE GENOMIC DNA]</scope>
    <source>
        <strain evidence="1">JAX WOST 10</strain>
    </source>
</reference>
<evidence type="ECO:0000313" key="1">
    <source>
        <dbReference type="EMBL" id="KAK4830491.1"/>
    </source>
</evidence>
<organism evidence="1 2">
    <name type="scientific">Mycteria americana</name>
    <name type="common">Wood stork</name>
    <dbReference type="NCBI Taxonomy" id="33587"/>
    <lineage>
        <taxon>Eukaryota</taxon>
        <taxon>Metazoa</taxon>
        <taxon>Chordata</taxon>
        <taxon>Craniata</taxon>
        <taxon>Vertebrata</taxon>
        <taxon>Euteleostomi</taxon>
        <taxon>Archelosauria</taxon>
        <taxon>Archosauria</taxon>
        <taxon>Dinosauria</taxon>
        <taxon>Saurischia</taxon>
        <taxon>Theropoda</taxon>
        <taxon>Coelurosauria</taxon>
        <taxon>Aves</taxon>
        <taxon>Neognathae</taxon>
        <taxon>Neoaves</taxon>
        <taxon>Aequornithes</taxon>
        <taxon>Ciconiiformes</taxon>
        <taxon>Ciconiidae</taxon>
        <taxon>Mycteria</taxon>
    </lineage>
</organism>
<sequence>MKLVKSLENKSYEEQLRELGLFNLEKRRLRGDLISLYNYLKGVTSHRTRGNGLKLHQGRFRLDIRKNFITERVVKHWNRLSRKVVESPSLEVFKRRVDVALGDMDTVGLLGCEWTLLPHVWFFIHQYPQPVLIPGVALTQVQDLALGLVEPHEVHMGPLLELVLLNGIPSLRCVNHTTQLRVICKFAEGAFDLTVYVTDKDIKQYWSQYQPLRDTTHPTWSTVFSSGGPQDKKDMDLLERVQRRAMKMIRGLEHLPCEDRLRKRSLWGDFIAAFQYFKGATGKDRKGHFIRECSDRTTGNGFKLKEGRFRLDIRNKFFTVRVVRHWNRLPREVVDTLSLEVFKARLDRALSDLVQW</sequence>
<protein>
    <submittedName>
        <fullName evidence="1">Uncharacterized protein</fullName>
    </submittedName>
</protein>
<proteinExistence type="predicted"/>